<evidence type="ECO:0000313" key="2">
    <source>
        <dbReference type="Proteomes" id="UP000652219"/>
    </source>
</evidence>
<keyword evidence="2" id="KW-1185">Reference proteome</keyword>
<sequence length="99" mass="10785">MLSCFKDGGVFSCEEEPLTDGKGFMESLFSRGARNGALAAPLNHVAFSAGEKARQFCSSLLCRAHEQPHCGWYVGDWHPGEDPGLRALEEGMDGQDIRP</sequence>
<organism evidence="1 2">
    <name type="scientific">Colletotrichum sojae</name>
    <dbReference type="NCBI Taxonomy" id="2175907"/>
    <lineage>
        <taxon>Eukaryota</taxon>
        <taxon>Fungi</taxon>
        <taxon>Dikarya</taxon>
        <taxon>Ascomycota</taxon>
        <taxon>Pezizomycotina</taxon>
        <taxon>Sordariomycetes</taxon>
        <taxon>Hypocreomycetidae</taxon>
        <taxon>Glomerellales</taxon>
        <taxon>Glomerellaceae</taxon>
        <taxon>Colletotrichum</taxon>
        <taxon>Colletotrichum orchidearum species complex</taxon>
    </lineage>
</organism>
<protein>
    <submittedName>
        <fullName evidence="1">Uncharacterized protein</fullName>
    </submittedName>
</protein>
<dbReference type="AlphaFoldDB" id="A0A8H6MM03"/>
<evidence type="ECO:0000313" key="1">
    <source>
        <dbReference type="EMBL" id="KAF6800251.1"/>
    </source>
</evidence>
<name>A0A8H6MM03_9PEZI</name>
<proteinExistence type="predicted"/>
<accession>A0A8H6MM03</accession>
<comment type="caution">
    <text evidence="1">The sequence shown here is derived from an EMBL/GenBank/DDBJ whole genome shotgun (WGS) entry which is preliminary data.</text>
</comment>
<reference evidence="1 2" key="1">
    <citation type="journal article" date="2020" name="Phytopathology">
        <title>Genome Sequence Resources of Colletotrichum truncatum, C. plurivorum, C. musicola, and C. sojae: Four Species Pathogenic to Soybean (Glycine max).</title>
        <authorList>
            <person name="Rogerio F."/>
            <person name="Boufleur T.R."/>
            <person name="Ciampi-Guillardi M."/>
            <person name="Sukno S.A."/>
            <person name="Thon M.R."/>
            <person name="Massola Junior N.S."/>
            <person name="Baroncelli R."/>
        </authorList>
    </citation>
    <scope>NUCLEOTIDE SEQUENCE [LARGE SCALE GENOMIC DNA]</scope>
    <source>
        <strain evidence="1 2">LFN0009</strain>
    </source>
</reference>
<dbReference type="Proteomes" id="UP000652219">
    <property type="component" value="Unassembled WGS sequence"/>
</dbReference>
<gene>
    <name evidence="1" type="ORF">CSOJ01_12278</name>
</gene>
<dbReference type="EMBL" id="WIGN01000309">
    <property type="protein sequence ID" value="KAF6800251.1"/>
    <property type="molecule type" value="Genomic_DNA"/>
</dbReference>